<keyword evidence="9" id="KW-1185">Reference proteome</keyword>
<sequence length="75" mass="8791">RDNEWSPNQNNYNDIPSYTTFDLTSRYNITDALQVRAGILNMFDRTPPRQPGVYNQGAYYDMLGQRFTVGVNYKF</sequence>
<name>A0ABX5PNL5_9GAMM</name>
<dbReference type="InterPro" id="IPR036942">
    <property type="entry name" value="Beta-barrel_TonB_sf"/>
</dbReference>
<keyword evidence="2 7" id="KW-0813">Transport</keyword>
<proteinExistence type="inferred from homology"/>
<keyword evidence="5 7" id="KW-0472">Membrane</keyword>
<dbReference type="Proteomes" id="UP000247584">
    <property type="component" value="Unassembled WGS sequence"/>
</dbReference>
<organism evidence="8 9">
    <name type="scientific">Shewanella chilikensis</name>
    <dbReference type="NCBI Taxonomy" id="558541"/>
    <lineage>
        <taxon>Bacteria</taxon>
        <taxon>Pseudomonadati</taxon>
        <taxon>Pseudomonadota</taxon>
        <taxon>Gammaproteobacteria</taxon>
        <taxon>Alteromonadales</taxon>
        <taxon>Shewanellaceae</taxon>
        <taxon>Shewanella</taxon>
    </lineage>
</organism>
<accession>A0ABX5PNL5</accession>
<protein>
    <submittedName>
        <fullName evidence="8">Outer membrane protein</fullName>
    </submittedName>
</protein>
<dbReference type="EMBL" id="QJSY01000013">
    <property type="protein sequence ID" value="PYE58517.1"/>
    <property type="molecule type" value="Genomic_DNA"/>
</dbReference>
<keyword evidence="3 7" id="KW-1134">Transmembrane beta strand</keyword>
<evidence type="ECO:0000313" key="9">
    <source>
        <dbReference type="Proteomes" id="UP000247584"/>
    </source>
</evidence>
<keyword evidence="4 7" id="KW-0812">Transmembrane</keyword>
<evidence type="ECO:0000256" key="6">
    <source>
        <dbReference type="ARBA" id="ARBA00023237"/>
    </source>
</evidence>
<evidence type="ECO:0000256" key="4">
    <source>
        <dbReference type="ARBA" id="ARBA00022692"/>
    </source>
</evidence>
<gene>
    <name evidence="8" type="ORF">C8J23_1133</name>
</gene>
<dbReference type="RefSeq" id="WP_146225995.1">
    <property type="nucleotide sequence ID" value="NZ_QJSY01000013.1"/>
</dbReference>
<reference evidence="8 9" key="1">
    <citation type="submission" date="2018-06" db="EMBL/GenBank/DDBJ databases">
        <title>Genomic Encyclopedia of Type Strains, Phase III (KMG-III): the genomes of soil and plant-associated and newly described type strains.</title>
        <authorList>
            <person name="Whitman W."/>
        </authorList>
    </citation>
    <scope>NUCLEOTIDE SEQUENCE [LARGE SCALE GENOMIC DNA]</scope>
    <source>
        <strain evidence="8 9">JC5</strain>
    </source>
</reference>
<evidence type="ECO:0000256" key="3">
    <source>
        <dbReference type="ARBA" id="ARBA00022452"/>
    </source>
</evidence>
<dbReference type="PROSITE" id="PS52016">
    <property type="entry name" value="TONB_DEPENDENT_REC_3"/>
    <property type="match status" value="1"/>
</dbReference>
<evidence type="ECO:0000313" key="8">
    <source>
        <dbReference type="EMBL" id="PYE58517.1"/>
    </source>
</evidence>
<comment type="subcellular location">
    <subcellularLocation>
        <location evidence="1 7">Cell outer membrane</location>
        <topology evidence="1 7">Multi-pass membrane protein</topology>
    </subcellularLocation>
</comment>
<keyword evidence="6 7" id="KW-0998">Cell outer membrane</keyword>
<dbReference type="InterPro" id="IPR039426">
    <property type="entry name" value="TonB-dep_rcpt-like"/>
</dbReference>
<evidence type="ECO:0000256" key="2">
    <source>
        <dbReference type="ARBA" id="ARBA00022448"/>
    </source>
</evidence>
<comment type="similarity">
    <text evidence="7">Belongs to the TonB-dependent receptor family.</text>
</comment>
<evidence type="ECO:0000256" key="7">
    <source>
        <dbReference type="PROSITE-ProRule" id="PRU01360"/>
    </source>
</evidence>
<evidence type="ECO:0000256" key="1">
    <source>
        <dbReference type="ARBA" id="ARBA00004571"/>
    </source>
</evidence>
<comment type="caution">
    <text evidence="8">The sequence shown here is derived from an EMBL/GenBank/DDBJ whole genome shotgun (WGS) entry which is preliminary data.</text>
</comment>
<dbReference type="Gene3D" id="2.40.170.20">
    <property type="entry name" value="TonB-dependent receptor, beta-barrel domain"/>
    <property type="match status" value="1"/>
</dbReference>
<evidence type="ECO:0000256" key="5">
    <source>
        <dbReference type="ARBA" id="ARBA00023136"/>
    </source>
</evidence>
<dbReference type="SUPFAM" id="SSF56935">
    <property type="entry name" value="Porins"/>
    <property type="match status" value="1"/>
</dbReference>
<feature type="non-terminal residue" evidence="8">
    <location>
        <position position="1"/>
    </location>
</feature>